<dbReference type="OrthoDB" id="8588558at2"/>
<feature type="chain" id="PRO_5016707733" evidence="1">
    <location>
        <begin position="20"/>
        <end position="175"/>
    </location>
</feature>
<proteinExistence type="predicted"/>
<dbReference type="EMBL" id="CP031337">
    <property type="protein sequence ID" value="AXK38491.1"/>
    <property type="molecule type" value="Genomic_DNA"/>
</dbReference>
<evidence type="ECO:0000256" key="1">
    <source>
        <dbReference type="SAM" id="SignalP"/>
    </source>
</evidence>
<evidence type="ECO:0000313" key="2">
    <source>
        <dbReference type="EMBL" id="AXK38491.1"/>
    </source>
</evidence>
<dbReference type="KEGG" id="ccah:DWG20_03085"/>
<name>A0A345Y3I9_9NEIS</name>
<evidence type="ECO:0000313" key="3">
    <source>
        <dbReference type="Proteomes" id="UP000254537"/>
    </source>
</evidence>
<organism evidence="2 3">
    <name type="scientific">Crenobacter cavernae</name>
    <dbReference type="NCBI Taxonomy" id="2290923"/>
    <lineage>
        <taxon>Bacteria</taxon>
        <taxon>Pseudomonadati</taxon>
        <taxon>Pseudomonadota</taxon>
        <taxon>Betaproteobacteria</taxon>
        <taxon>Neisseriales</taxon>
        <taxon>Neisseriaceae</taxon>
        <taxon>Crenobacter</taxon>
    </lineage>
</organism>
<dbReference type="RefSeq" id="WP_115432431.1">
    <property type="nucleotide sequence ID" value="NZ_CP031337.1"/>
</dbReference>
<dbReference type="Proteomes" id="UP000254537">
    <property type="component" value="Chromosome"/>
</dbReference>
<accession>A0A345Y3I9</accession>
<reference evidence="2 3" key="1">
    <citation type="submission" date="2018-07" db="EMBL/GenBank/DDBJ databases">
        <title>Crenobacter cavernae sp. nov., isolated from a karst cave.</title>
        <authorList>
            <person name="Zhu H."/>
        </authorList>
    </citation>
    <scope>NUCLEOTIDE SEQUENCE [LARGE SCALE GENOMIC DNA]</scope>
    <source>
        <strain evidence="2 3">K1W11S-77</strain>
    </source>
</reference>
<feature type="signal peptide" evidence="1">
    <location>
        <begin position="1"/>
        <end position="19"/>
    </location>
</feature>
<dbReference type="AlphaFoldDB" id="A0A345Y3I9"/>
<protein>
    <submittedName>
        <fullName evidence="2">Uncharacterized protein</fullName>
    </submittedName>
</protein>
<keyword evidence="1" id="KW-0732">Signal</keyword>
<sequence>MRNGVWALGLALLSGVVNAASWQLAEPVADNPLIEARVKGTVSFGRHSVPAELALSCRRDAPPAWTSVRLLGKPKGFDLAPFEGPGGAGEKGRLASYAVGRARFLPAKVSGAWAESGVFGLSFALPAREAAALVDVRQLQFRLKPAKGRASPLEARFDLPGDSAPLKRALSGCGA</sequence>
<gene>
    <name evidence="2" type="ORF">DWG20_03085</name>
</gene>